<organism evidence="19 20">
    <name type="scientific">Tigriopus californicus</name>
    <name type="common">Marine copepod</name>
    <dbReference type="NCBI Taxonomy" id="6832"/>
    <lineage>
        <taxon>Eukaryota</taxon>
        <taxon>Metazoa</taxon>
        <taxon>Ecdysozoa</taxon>
        <taxon>Arthropoda</taxon>
        <taxon>Crustacea</taxon>
        <taxon>Multicrustacea</taxon>
        <taxon>Hexanauplia</taxon>
        <taxon>Copepoda</taxon>
        <taxon>Harpacticoida</taxon>
        <taxon>Harpacticidae</taxon>
        <taxon>Tigriopus</taxon>
    </lineage>
</organism>
<dbReference type="SMART" id="SM00220">
    <property type="entry name" value="S_TKc"/>
    <property type="match status" value="1"/>
</dbReference>
<keyword evidence="7" id="KW-0732">Signal</keyword>
<comment type="caution">
    <text evidence="19">The sequence shown here is derived from an EMBL/GenBank/DDBJ whole genome shotgun (WGS) entry which is preliminary data.</text>
</comment>
<dbReference type="Gene3D" id="1.10.510.10">
    <property type="entry name" value="Transferase(Phosphotransferase) domain 1"/>
    <property type="match status" value="1"/>
</dbReference>
<evidence type="ECO:0000256" key="14">
    <source>
        <dbReference type="PROSITE-ProRule" id="PRU10141"/>
    </source>
</evidence>
<evidence type="ECO:0000256" key="13">
    <source>
        <dbReference type="ARBA" id="ARBA00023170"/>
    </source>
</evidence>
<dbReference type="PANTHER" id="PTHR23255:SF106">
    <property type="entry name" value="RECEPTOR PROTEIN SERINE_THREONINE KINASE"/>
    <property type="match status" value="1"/>
</dbReference>
<proteinExistence type="inferred from homology"/>
<dbReference type="Proteomes" id="UP000318571">
    <property type="component" value="Chromosome 11"/>
</dbReference>
<dbReference type="GO" id="GO:0006950">
    <property type="term" value="P:response to stress"/>
    <property type="evidence" value="ECO:0007669"/>
    <property type="project" value="UniProtKB-ARBA"/>
</dbReference>
<dbReference type="InterPro" id="IPR000333">
    <property type="entry name" value="TGFB_receptor"/>
</dbReference>
<dbReference type="InterPro" id="IPR003605">
    <property type="entry name" value="GS_dom"/>
</dbReference>
<name>A0A553PJX2_TIGCA</name>
<evidence type="ECO:0000256" key="15">
    <source>
        <dbReference type="RuleBase" id="RU000304"/>
    </source>
</evidence>
<comment type="similarity">
    <text evidence="2">Belongs to the protein kinase superfamily. TKL Ser/Thr protein kinase family. TGFB receptor subfamily.</text>
</comment>
<feature type="transmembrane region" description="Helical" evidence="16">
    <location>
        <begin position="30"/>
        <end position="52"/>
    </location>
</feature>
<keyword evidence="9" id="KW-0418">Kinase</keyword>
<dbReference type="SUPFAM" id="SSF56112">
    <property type="entry name" value="Protein kinase-like (PK-like)"/>
    <property type="match status" value="1"/>
</dbReference>
<dbReference type="GO" id="GO:0005886">
    <property type="term" value="C:plasma membrane"/>
    <property type="evidence" value="ECO:0007669"/>
    <property type="project" value="TreeGrafter"/>
</dbReference>
<evidence type="ECO:0000256" key="16">
    <source>
        <dbReference type="SAM" id="Phobius"/>
    </source>
</evidence>
<dbReference type="FunFam" id="1.10.510.10:FF:000304">
    <property type="entry name" value="Receptor protein serine/threonine kinase"/>
    <property type="match status" value="1"/>
</dbReference>
<keyword evidence="11 16" id="KW-1133">Transmembrane helix</keyword>
<evidence type="ECO:0000256" key="11">
    <source>
        <dbReference type="ARBA" id="ARBA00022989"/>
    </source>
</evidence>
<dbReference type="STRING" id="6832.A0A553PJX2"/>
<dbReference type="SMART" id="SM00467">
    <property type="entry name" value="GS"/>
    <property type="match status" value="1"/>
</dbReference>
<evidence type="ECO:0000256" key="7">
    <source>
        <dbReference type="ARBA" id="ARBA00022729"/>
    </source>
</evidence>
<dbReference type="Pfam" id="PF07714">
    <property type="entry name" value="PK_Tyr_Ser-Thr"/>
    <property type="match status" value="1"/>
</dbReference>
<dbReference type="GO" id="GO:0005524">
    <property type="term" value="F:ATP binding"/>
    <property type="evidence" value="ECO:0007669"/>
    <property type="project" value="UniProtKB-UniRule"/>
</dbReference>
<protein>
    <recommendedName>
        <fullName evidence="3">receptor protein serine/threonine kinase</fullName>
        <ecNumber evidence="3">2.7.11.30</ecNumber>
    </recommendedName>
</protein>
<comment type="subcellular location">
    <subcellularLocation>
        <location evidence="1">Membrane</location>
        <topology evidence="1">Single-pass type I membrane protein</topology>
    </subcellularLocation>
</comment>
<evidence type="ECO:0000256" key="5">
    <source>
        <dbReference type="ARBA" id="ARBA00022679"/>
    </source>
</evidence>
<dbReference type="InterPro" id="IPR000719">
    <property type="entry name" value="Prot_kinase_dom"/>
</dbReference>
<evidence type="ECO:0000256" key="6">
    <source>
        <dbReference type="ARBA" id="ARBA00022692"/>
    </source>
</evidence>
<feature type="domain" description="GS" evidence="18">
    <location>
        <begin position="87"/>
        <end position="135"/>
    </location>
</feature>
<evidence type="ECO:0000256" key="8">
    <source>
        <dbReference type="ARBA" id="ARBA00022741"/>
    </source>
</evidence>
<dbReference type="GO" id="GO:0043235">
    <property type="term" value="C:receptor complex"/>
    <property type="evidence" value="ECO:0007669"/>
    <property type="project" value="TreeGrafter"/>
</dbReference>
<evidence type="ECO:0000256" key="4">
    <source>
        <dbReference type="ARBA" id="ARBA00022527"/>
    </source>
</evidence>
<keyword evidence="8 14" id="KW-0547">Nucleotide-binding</keyword>
<keyword evidence="5" id="KW-0808">Transferase</keyword>
<evidence type="ECO:0000256" key="10">
    <source>
        <dbReference type="ARBA" id="ARBA00022840"/>
    </source>
</evidence>
<dbReference type="PROSITE" id="PS00108">
    <property type="entry name" value="PROTEIN_KINASE_ST"/>
    <property type="match status" value="1"/>
</dbReference>
<evidence type="ECO:0000256" key="1">
    <source>
        <dbReference type="ARBA" id="ARBA00004479"/>
    </source>
</evidence>
<dbReference type="GO" id="GO:0004675">
    <property type="term" value="F:transmembrane receptor protein serine/threonine kinase activity"/>
    <property type="evidence" value="ECO:0007669"/>
    <property type="project" value="UniProtKB-EC"/>
</dbReference>
<dbReference type="Pfam" id="PF08515">
    <property type="entry name" value="TGF_beta_GS"/>
    <property type="match status" value="1"/>
</dbReference>
<dbReference type="PROSITE" id="PS51256">
    <property type="entry name" value="GS"/>
    <property type="match status" value="1"/>
</dbReference>
<dbReference type="InterPro" id="IPR011009">
    <property type="entry name" value="Kinase-like_dom_sf"/>
</dbReference>
<gene>
    <name evidence="19" type="ORF">TCAL_06449</name>
</gene>
<dbReference type="GO" id="GO:0071363">
    <property type="term" value="P:cellular response to growth factor stimulus"/>
    <property type="evidence" value="ECO:0007669"/>
    <property type="project" value="TreeGrafter"/>
</dbReference>
<evidence type="ECO:0000256" key="9">
    <source>
        <dbReference type="ARBA" id="ARBA00022777"/>
    </source>
</evidence>
<keyword evidence="20" id="KW-1185">Reference proteome</keyword>
<dbReference type="CDD" id="cd14056">
    <property type="entry name" value="STKc_TGFbR_I"/>
    <property type="match status" value="1"/>
</dbReference>
<dbReference type="EMBL" id="VCGU01000003">
    <property type="protein sequence ID" value="TRY77972.1"/>
    <property type="molecule type" value="Genomic_DNA"/>
</dbReference>
<reference evidence="19 20" key="1">
    <citation type="journal article" date="2018" name="Nat. Ecol. Evol.">
        <title>Genomic signatures of mitonuclear coevolution across populations of Tigriopus californicus.</title>
        <authorList>
            <person name="Barreto F.S."/>
            <person name="Watson E.T."/>
            <person name="Lima T.G."/>
            <person name="Willett C.S."/>
            <person name="Edmands S."/>
            <person name="Li W."/>
            <person name="Burton R.S."/>
        </authorList>
    </citation>
    <scope>NUCLEOTIDE SEQUENCE [LARGE SCALE GENOMIC DNA]</scope>
    <source>
        <strain evidence="19 20">San Diego</strain>
    </source>
</reference>
<keyword evidence="10 14" id="KW-0067">ATP-binding</keyword>
<feature type="binding site" evidence="14">
    <location>
        <position position="163"/>
    </location>
    <ligand>
        <name>ATP</name>
        <dbReference type="ChEBI" id="CHEBI:30616"/>
    </ligand>
</feature>
<dbReference type="InterPro" id="IPR008271">
    <property type="entry name" value="Ser/Thr_kinase_AS"/>
</dbReference>
<dbReference type="OMA" id="ITRRCIC"/>
<evidence type="ECO:0000259" key="17">
    <source>
        <dbReference type="PROSITE" id="PS50011"/>
    </source>
</evidence>
<feature type="domain" description="Protein kinase" evidence="17">
    <location>
        <begin position="136"/>
        <end position="429"/>
    </location>
</feature>
<keyword evidence="4 15" id="KW-0723">Serine/threonine-protein kinase</keyword>
<dbReference type="PROSITE" id="PS00107">
    <property type="entry name" value="PROTEIN_KINASE_ATP"/>
    <property type="match status" value="1"/>
</dbReference>
<dbReference type="PROSITE" id="PS50011">
    <property type="entry name" value="PROTEIN_KINASE_DOM"/>
    <property type="match status" value="1"/>
</dbReference>
<accession>A0A553PJX2</accession>
<evidence type="ECO:0000313" key="19">
    <source>
        <dbReference type="EMBL" id="TRY77972.1"/>
    </source>
</evidence>
<keyword evidence="6 16" id="KW-0812">Transmembrane</keyword>
<dbReference type="EC" id="2.7.11.30" evidence="3"/>
<sequence length="445" mass="49524">RPWNLSLGAVPADDEHDLWEPSFASPTLSFQQLVITLALLSLTLVLLIVVLVSCARARCWPQCGWHAAHAAVHLDATQYHEVASCETRSSDLAPLAAYPTSGGVGGAGDLDDLWQISTGSGSGLPLLVQRSVARQVTLINIIGQGRFGEVWRGHWRGEPVAVKIFASFDEQSWFREVEIYQTVMLRHENVLGFIAADNKDNGTWTQLWLITEFMELGSLYDFLRRHVVSVQRGLEMCLNIATGLAHLHMDIVGTHGKPAIAHRDLKSKNVLIKQNGICVVGDLGLAVRYDATSNVLDLPETSKVGTKRYLAPEVLNDTLNVQYFEEFKRADIYALGLVIWEIATRSTPTGDNRSCPDYQLPYQSVVGSDPGFEDMRKVVGDQGIRPDCPAFWQLDPVLNSWLRVMKECWYENPSSRSTALRVKKSLGFLNQEVQSKPEIKTKLLA</sequence>
<evidence type="ECO:0000256" key="12">
    <source>
        <dbReference type="ARBA" id="ARBA00023136"/>
    </source>
</evidence>
<evidence type="ECO:0000313" key="20">
    <source>
        <dbReference type="Proteomes" id="UP000318571"/>
    </source>
</evidence>
<dbReference type="Gene3D" id="3.30.200.20">
    <property type="entry name" value="Phosphorylase Kinase, domain 1"/>
    <property type="match status" value="1"/>
</dbReference>
<evidence type="ECO:0000256" key="3">
    <source>
        <dbReference type="ARBA" id="ARBA00012401"/>
    </source>
</evidence>
<keyword evidence="12 16" id="KW-0472">Membrane</keyword>
<dbReference type="PANTHER" id="PTHR23255">
    <property type="entry name" value="TRANSFORMING GROWTH FACTOR-BETA RECEPTOR TYPE I AND II"/>
    <property type="match status" value="1"/>
</dbReference>
<keyword evidence="13" id="KW-0675">Receptor</keyword>
<feature type="non-terminal residue" evidence="19">
    <location>
        <position position="1"/>
    </location>
</feature>
<evidence type="ECO:0000256" key="2">
    <source>
        <dbReference type="ARBA" id="ARBA00009605"/>
    </source>
</evidence>
<dbReference type="AlphaFoldDB" id="A0A553PJX2"/>
<dbReference type="InterPro" id="IPR017441">
    <property type="entry name" value="Protein_kinase_ATP_BS"/>
</dbReference>
<evidence type="ECO:0000259" key="18">
    <source>
        <dbReference type="PROSITE" id="PS51256"/>
    </source>
</evidence>
<dbReference type="InterPro" id="IPR001245">
    <property type="entry name" value="Ser-Thr/Tyr_kinase_cat_dom"/>
</dbReference>